<evidence type="ECO:0000256" key="7">
    <source>
        <dbReference type="ARBA" id="ARBA00022842"/>
    </source>
</evidence>
<dbReference type="PANTHER" id="PTHR43028">
    <property type="entry name" value="3'(2'),5'-BISPHOSPHATE NUCLEOTIDASE 1"/>
    <property type="match status" value="1"/>
</dbReference>
<feature type="binding site" evidence="18">
    <location>
        <position position="118"/>
    </location>
    <ligand>
        <name>Mg(2+)</name>
        <dbReference type="ChEBI" id="CHEBI:18420"/>
        <label>1</label>
        <note>catalytic</note>
    </ligand>
</feature>
<evidence type="ECO:0000256" key="10">
    <source>
        <dbReference type="ARBA" id="ARBA00044465"/>
    </source>
</evidence>
<evidence type="ECO:0000256" key="4">
    <source>
        <dbReference type="ARBA" id="ARBA00022671"/>
    </source>
</evidence>
<comment type="catalytic activity">
    <reaction evidence="13">
        <text>adenosine 3',5'-bisphosphate + H2O = AMP + phosphate</text>
        <dbReference type="Rhea" id="RHEA:10040"/>
        <dbReference type="ChEBI" id="CHEBI:15377"/>
        <dbReference type="ChEBI" id="CHEBI:43474"/>
        <dbReference type="ChEBI" id="CHEBI:58343"/>
        <dbReference type="ChEBI" id="CHEBI:456215"/>
        <dbReference type="EC" id="3.1.3.7"/>
    </reaction>
    <physiologicalReaction direction="left-to-right" evidence="13">
        <dbReference type="Rhea" id="RHEA:10041"/>
    </physiologicalReaction>
</comment>
<comment type="similarity">
    <text evidence="2">Belongs to the inositol monophosphatase superfamily.</text>
</comment>
<evidence type="ECO:0000256" key="1">
    <source>
        <dbReference type="ARBA" id="ARBA00001946"/>
    </source>
</evidence>
<dbReference type="InterPro" id="IPR020583">
    <property type="entry name" value="Inositol_monoP_metal-BS"/>
</dbReference>
<organism evidence="19 20">
    <name type="scientific">Ciona intestinalis</name>
    <name type="common">Transparent sea squirt</name>
    <name type="synonym">Ascidia intestinalis</name>
    <dbReference type="NCBI Taxonomy" id="7719"/>
    <lineage>
        <taxon>Eukaryota</taxon>
        <taxon>Metazoa</taxon>
        <taxon>Chordata</taxon>
        <taxon>Tunicata</taxon>
        <taxon>Ascidiacea</taxon>
        <taxon>Phlebobranchia</taxon>
        <taxon>Cionidae</taxon>
        <taxon>Ciona</taxon>
    </lineage>
</organism>
<evidence type="ECO:0000256" key="6">
    <source>
        <dbReference type="ARBA" id="ARBA00022801"/>
    </source>
</evidence>
<dbReference type="FunFam" id="3.30.540.10:FF:000023">
    <property type="entry name" value="Protein CBR-TAG-231"/>
    <property type="match status" value="1"/>
</dbReference>
<dbReference type="OMA" id="QTEADRC"/>
<evidence type="ECO:0000256" key="13">
    <source>
        <dbReference type="ARBA" id="ARBA00044479"/>
    </source>
</evidence>
<reference evidence="19" key="2">
    <citation type="submission" date="2025-08" db="UniProtKB">
        <authorList>
            <consortium name="Ensembl"/>
        </authorList>
    </citation>
    <scope>IDENTIFICATION</scope>
</reference>
<dbReference type="GO" id="GO:0008441">
    <property type="term" value="F:3'(2'),5'-bisphosphate nucleotidase activity"/>
    <property type="evidence" value="ECO:0000318"/>
    <property type="project" value="GO_Central"/>
</dbReference>
<keyword evidence="5 18" id="KW-0479">Metal-binding</keyword>
<keyword evidence="4" id="KW-0452">Lithium</keyword>
<reference evidence="19" key="3">
    <citation type="submission" date="2025-09" db="UniProtKB">
        <authorList>
            <consortium name="Ensembl"/>
        </authorList>
    </citation>
    <scope>IDENTIFICATION</scope>
</reference>
<comment type="catalytic activity">
    <reaction evidence="11">
        <text>adenosine 2',5'-bisphosphate + H2O = AMP + phosphate</text>
        <dbReference type="Rhea" id="RHEA:77643"/>
        <dbReference type="ChEBI" id="CHEBI:15377"/>
        <dbReference type="ChEBI" id="CHEBI:43474"/>
        <dbReference type="ChEBI" id="CHEBI:194156"/>
        <dbReference type="ChEBI" id="CHEBI:456215"/>
        <dbReference type="EC" id="3.1.3.7"/>
    </reaction>
    <physiologicalReaction direction="left-to-right" evidence="11">
        <dbReference type="Rhea" id="RHEA:77644"/>
    </physiologicalReaction>
</comment>
<dbReference type="SUPFAM" id="SSF56655">
    <property type="entry name" value="Carbohydrate phosphatase"/>
    <property type="match status" value="1"/>
</dbReference>
<dbReference type="InterPro" id="IPR020550">
    <property type="entry name" value="Inositol_monophosphatase_CS"/>
</dbReference>
<evidence type="ECO:0000256" key="5">
    <source>
        <dbReference type="ARBA" id="ARBA00022723"/>
    </source>
</evidence>
<dbReference type="InterPro" id="IPR050725">
    <property type="entry name" value="CysQ/Inositol_MonoPase"/>
</dbReference>
<keyword evidence="7 18" id="KW-0460">Magnesium</keyword>
<dbReference type="GO" id="GO:0046854">
    <property type="term" value="P:phosphatidylinositol phosphate biosynthetic process"/>
    <property type="evidence" value="ECO:0007669"/>
    <property type="project" value="InterPro"/>
</dbReference>
<dbReference type="EC" id="3.1.3.57" evidence="15"/>
<dbReference type="FunFam" id="3.40.190.80:FF:000006">
    <property type="entry name" value="Bisphosphate nucleotidase 1"/>
    <property type="match status" value="1"/>
</dbReference>
<dbReference type="CDD" id="cd01640">
    <property type="entry name" value="IPPase"/>
    <property type="match status" value="1"/>
</dbReference>
<dbReference type="InterPro" id="IPR000760">
    <property type="entry name" value="Inositol_monophosphatase-like"/>
</dbReference>
<evidence type="ECO:0000256" key="16">
    <source>
        <dbReference type="ARBA" id="ARBA00044544"/>
    </source>
</evidence>
<evidence type="ECO:0000256" key="18">
    <source>
        <dbReference type="PIRSR" id="PIRSR600760-2"/>
    </source>
</evidence>
<dbReference type="PANTHER" id="PTHR43028:SF5">
    <property type="entry name" value="3'(2'),5'-BISPHOSPHATE NUCLEOTIDASE 1"/>
    <property type="match status" value="1"/>
</dbReference>
<dbReference type="EC" id="3.1.3.7" evidence="3"/>
<accession>F7AWQ7</accession>
<evidence type="ECO:0000256" key="17">
    <source>
        <dbReference type="ARBA" id="ARBA00044554"/>
    </source>
</evidence>
<comment type="catalytic activity">
    <reaction evidence="10">
        <text>1D-myo-inositol 1,3,4-trisphosphate + H2O = 1D-myo-inositol 3,4-bisphosphate + phosphate</text>
        <dbReference type="Rhea" id="RHEA:70319"/>
        <dbReference type="ChEBI" id="CHEBI:15377"/>
        <dbReference type="ChEBI" id="CHEBI:43474"/>
        <dbReference type="ChEBI" id="CHEBI:58414"/>
        <dbReference type="ChEBI" id="CHEBI:83241"/>
    </reaction>
    <physiologicalReaction direction="left-to-right" evidence="10">
        <dbReference type="Rhea" id="RHEA:70320"/>
    </physiologicalReaction>
</comment>
<sequence>INMSSSVILRVLAASVRIADKSASLVREIMSSGELGIVDKGGQKNLQTKADTSVEKLIRASLLSLFPKLNVIGEEDEALDATADAKAGFDDDVLNKSSPPEYSKLTEDQIVVWVDPLDGTAEFTEGLLDHVTILIGFAVNGEAIGGVINQPFYNYQAGSQAKLGRTIWGLVGLGAFGWNRSEPPTGRRILITTRSHSNELVNLCLSSMSPTAVERQGGAGNKALRVIEGEADAYVFASPGCKKWDTCAPEAILRAVGGQLTDVHGSKIRYDKDIKFPNTGGVIATYRDHQTIINLVPQKVRDELKS</sequence>
<keyword evidence="20" id="KW-1185">Reference proteome</keyword>
<feature type="binding site" evidence="18">
    <location>
        <position position="74"/>
    </location>
    <ligand>
        <name>Mg(2+)</name>
        <dbReference type="ChEBI" id="CHEBI:18420"/>
        <label>1</label>
        <note>catalytic</note>
    </ligand>
</feature>
<evidence type="ECO:0000256" key="8">
    <source>
        <dbReference type="ARBA" id="ARBA00040342"/>
    </source>
</evidence>
<evidence type="ECO:0000313" key="19">
    <source>
        <dbReference type="Ensembl" id="ENSCINP00000007549.3"/>
    </source>
</evidence>
<dbReference type="GeneTree" id="ENSGT00940000157359"/>
<feature type="binding site" evidence="18">
    <location>
        <position position="117"/>
    </location>
    <ligand>
        <name>Mg(2+)</name>
        <dbReference type="ChEBI" id="CHEBI:18420"/>
        <label>1</label>
        <note>catalytic</note>
    </ligand>
</feature>
<dbReference type="Pfam" id="PF00459">
    <property type="entry name" value="Inositol_P"/>
    <property type="match status" value="1"/>
</dbReference>
<dbReference type="Ensembl" id="ENSCINT00000007549.3">
    <property type="protein sequence ID" value="ENSCINP00000007549.3"/>
    <property type="gene ID" value="ENSCING00000003658.3"/>
</dbReference>
<name>F7AWQ7_CIOIN</name>
<dbReference type="PRINTS" id="PR00377">
    <property type="entry name" value="IMPHPHTASES"/>
</dbReference>
<dbReference type="InParanoid" id="F7AWQ7"/>
<evidence type="ECO:0000256" key="2">
    <source>
        <dbReference type="ARBA" id="ARBA00009759"/>
    </source>
</evidence>
<feature type="binding site" evidence="18">
    <location>
        <position position="245"/>
    </location>
    <ligand>
        <name>Mg(2+)</name>
        <dbReference type="ChEBI" id="CHEBI:18420"/>
        <label>1</label>
        <note>catalytic</note>
    </ligand>
</feature>
<evidence type="ECO:0000256" key="3">
    <source>
        <dbReference type="ARBA" id="ARBA00012633"/>
    </source>
</evidence>
<feature type="binding site" evidence="18">
    <location>
        <position position="115"/>
    </location>
    <ligand>
        <name>Mg(2+)</name>
        <dbReference type="ChEBI" id="CHEBI:18420"/>
        <label>1</label>
        <note>catalytic</note>
    </ligand>
</feature>
<dbReference type="STRING" id="7719.ENSCINP00000007549"/>
<comment type="catalytic activity">
    <reaction evidence="14">
        <text>3'-phosphoadenylyl sulfate + H2O = adenosine 5'-phosphosulfate + phosphate</text>
        <dbReference type="Rhea" id="RHEA:77639"/>
        <dbReference type="ChEBI" id="CHEBI:15377"/>
        <dbReference type="ChEBI" id="CHEBI:43474"/>
        <dbReference type="ChEBI" id="CHEBI:58243"/>
        <dbReference type="ChEBI" id="CHEBI:58339"/>
        <dbReference type="EC" id="3.1.3.7"/>
    </reaction>
    <physiologicalReaction direction="left-to-right" evidence="14">
        <dbReference type="Rhea" id="RHEA:77640"/>
    </physiologicalReaction>
</comment>
<dbReference type="Gene3D" id="3.30.540.10">
    <property type="entry name" value="Fructose-1,6-Bisphosphatase, subunit A, domain 1"/>
    <property type="match status" value="1"/>
</dbReference>
<evidence type="ECO:0000256" key="9">
    <source>
        <dbReference type="ARBA" id="ARBA00041815"/>
    </source>
</evidence>
<evidence type="ECO:0000256" key="15">
    <source>
        <dbReference type="ARBA" id="ARBA00044519"/>
    </source>
</evidence>
<dbReference type="HOGENOM" id="CLU_034742_2_0_1"/>
<dbReference type="GO" id="GO:0004441">
    <property type="term" value="F:inositol-1,4-bisphosphate 1-phosphatase activity"/>
    <property type="evidence" value="ECO:0007669"/>
    <property type="project" value="UniProtKB-EC"/>
</dbReference>
<dbReference type="AlphaFoldDB" id="F7AWQ7"/>
<dbReference type="Proteomes" id="UP000008144">
    <property type="component" value="Unassembled WGS sequence"/>
</dbReference>
<dbReference type="Gene3D" id="3.40.190.80">
    <property type="match status" value="1"/>
</dbReference>
<reference evidence="20" key="1">
    <citation type="journal article" date="2002" name="Science">
        <title>The draft genome of Ciona intestinalis: insights into chordate and vertebrate origins.</title>
        <authorList>
            <person name="Dehal P."/>
            <person name="Satou Y."/>
            <person name="Campbell R.K."/>
            <person name="Chapman J."/>
            <person name="Degnan B."/>
            <person name="De Tomaso A."/>
            <person name="Davidson B."/>
            <person name="Di Gregorio A."/>
            <person name="Gelpke M."/>
            <person name="Goodstein D.M."/>
            <person name="Harafuji N."/>
            <person name="Hastings K.E."/>
            <person name="Ho I."/>
            <person name="Hotta K."/>
            <person name="Huang W."/>
            <person name="Kawashima T."/>
            <person name="Lemaire P."/>
            <person name="Martinez D."/>
            <person name="Meinertzhagen I.A."/>
            <person name="Necula S."/>
            <person name="Nonaka M."/>
            <person name="Putnam N."/>
            <person name="Rash S."/>
            <person name="Saiga H."/>
            <person name="Satake M."/>
            <person name="Terry A."/>
            <person name="Yamada L."/>
            <person name="Wang H.G."/>
            <person name="Awazu S."/>
            <person name="Azumi K."/>
            <person name="Boore J."/>
            <person name="Branno M."/>
            <person name="Chin-Bow S."/>
            <person name="DeSantis R."/>
            <person name="Doyle S."/>
            <person name="Francino P."/>
            <person name="Keys D.N."/>
            <person name="Haga S."/>
            <person name="Hayashi H."/>
            <person name="Hino K."/>
            <person name="Imai K.S."/>
            <person name="Inaba K."/>
            <person name="Kano S."/>
            <person name="Kobayashi K."/>
            <person name="Kobayashi M."/>
            <person name="Lee B.I."/>
            <person name="Makabe K.W."/>
            <person name="Manohar C."/>
            <person name="Matassi G."/>
            <person name="Medina M."/>
            <person name="Mochizuki Y."/>
            <person name="Mount S."/>
            <person name="Morishita T."/>
            <person name="Miura S."/>
            <person name="Nakayama A."/>
            <person name="Nishizaka S."/>
            <person name="Nomoto H."/>
            <person name="Ohta F."/>
            <person name="Oishi K."/>
            <person name="Rigoutsos I."/>
            <person name="Sano M."/>
            <person name="Sasaki A."/>
            <person name="Sasakura Y."/>
            <person name="Shoguchi E."/>
            <person name="Shin-i T."/>
            <person name="Spagnuolo A."/>
            <person name="Stainier D."/>
            <person name="Suzuki M.M."/>
            <person name="Tassy O."/>
            <person name="Takatori N."/>
            <person name="Tokuoka M."/>
            <person name="Yagi K."/>
            <person name="Yoshizaki F."/>
            <person name="Wada S."/>
            <person name="Zhang C."/>
            <person name="Hyatt P.D."/>
            <person name="Larimer F."/>
            <person name="Detter C."/>
            <person name="Doggett N."/>
            <person name="Glavina T."/>
            <person name="Hawkins T."/>
            <person name="Richardson P."/>
            <person name="Lucas S."/>
            <person name="Kohara Y."/>
            <person name="Levine M."/>
            <person name="Satoh N."/>
            <person name="Rokhsar D.S."/>
        </authorList>
    </citation>
    <scope>NUCLEOTIDE SEQUENCE [LARGE SCALE GENOMIC DNA]</scope>
</reference>
<comment type="cofactor">
    <cofactor evidence="1 18">
        <name>Mg(2+)</name>
        <dbReference type="ChEBI" id="CHEBI:18420"/>
    </cofactor>
</comment>
<dbReference type="PROSITE" id="PS00630">
    <property type="entry name" value="IMP_2"/>
    <property type="match status" value="1"/>
</dbReference>
<dbReference type="GO" id="GO:0046872">
    <property type="term" value="F:metal ion binding"/>
    <property type="evidence" value="ECO:0007669"/>
    <property type="project" value="UniProtKB-KW"/>
</dbReference>
<comment type="catalytic activity">
    <reaction evidence="12">
        <text>1D-myo-inositol 1,4-bisphosphate + H2O = 1D-myo-inositol 4-phosphate + phosphate</text>
        <dbReference type="Rhea" id="RHEA:15553"/>
        <dbReference type="ChEBI" id="CHEBI:15377"/>
        <dbReference type="ChEBI" id="CHEBI:43474"/>
        <dbReference type="ChEBI" id="CHEBI:58282"/>
        <dbReference type="ChEBI" id="CHEBI:58469"/>
        <dbReference type="EC" id="3.1.3.57"/>
    </reaction>
    <physiologicalReaction direction="left-to-right" evidence="12">
        <dbReference type="Rhea" id="RHEA:15554"/>
    </physiologicalReaction>
</comment>
<evidence type="ECO:0000256" key="11">
    <source>
        <dbReference type="ARBA" id="ARBA00044466"/>
    </source>
</evidence>
<gene>
    <name evidence="19" type="primary">LOC100183137</name>
</gene>
<evidence type="ECO:0000313" key="20">
    <source>
        <dbReference type="Proteomes" id="UP000008144"/>
    </source>
</evidence>
<keyword evidence="6" id="KW-0378">Hydrolase</keyword>
<proteinExistence type="inferred from homology"/>
<dbReference type="FunCoup" id="F7AWQ7">
    <property type="interactions" value="150"/>
</dbReference>
<dbReference type="PROSITE" id="PS00629">
    <property type="entry name" value="IMP_1"/>
    <property type="match status" value="1"/>
</dbReference>
<evidence type="ECO:0000256" key="12">
    <source>
        <dbReference type="ARBA" id="ARBA00044478"/>
    </source>
</evidence>
<evidence type="ECO:0000256" key="14">
    <source>
        <dbReference type="ARBA" id="ARBA00044484"/>
    </source>
</evidence>
<protein>
    <recommendedName>
        <fullName evidence="8">3'(2'),5'-bisphosphate nucleotidase 1</fullName>
        <ecNumber evidence="15">3.1.3.57</ecNumber>
        <ecNumber evidence="3">3.1.3.7</ecNumber>
    </recommendedName>
    <alternativeName>
        <fullName evidence="16">3'-phosphoadenosine 5'-phosphate phosphatase</fullName>
    </alternativeName>
    <alternativeName>
        <fullName evidence="9">Bisphosphate 3'-nucleotidase 1</fullName>
    </alternativeName>
    <alternativeName>
        <fullName evidence="17">Inositol-polyphosphate 1-phosphatase</fullName>
    </alternativeName>
</protein>